<comment type="similarity">
    <text evidence="7 8">Belongs to the PINc/VapC protein family.</text>
</comment>
<dbReference type="InterPro" id="IPR029060">
    <property type="entry name" value="PIN-like_dom_sf"/>
</dbReference>
<keyword evidence="3 8" id="KW-0540">Nuclease</keyword>
<dbReference type="PANTHER" id="PTHR33653:SF1">
    <property type="entry name" value="RIBONUCLEASE VAPC2"/>
    <property type="match status" value="1"/>
</dbReference>
<dbReference type="EC" id="3.1.-.-" evidence="8"/>
<gene>
    <name evidence="8" type="primary">vapC</name>
    <name evidence="10" type="ORF">ABGN05_18280</name>
</gene>
<evidence type="ECO:0000256" key="8">
    <source>
        <dbReference type="HAMAP-Rule" id="MF_00265"/>
    </source>
</evidence>
<dbReference type="InterPro" id="IPR050556">
    <property type="entry name" value="Type_II_TA_system_RNase"/>
</dbReference>
<evidence type="ECO:0000256" key="6">
    <source>
        <dbReference type="ARBA" id="ARBA00022842"/>
    </source>
</evidence>
<organism evidence="10 11">
    <name type="scientific">Aquibium pacificus</name>
    <dbReference type="NCBI Taxonomy" id="3153579"/>
    <lineage>
        <taxon>Bacteria</taxon>
        <taxon>Pseudomonadati</taxon>
        <taxon>Pseudomonadota</taxon>
        <taxon>Alphaproteobacteria</taxon>
        <taxon>Hyphomicrobiales</taxon>
        <taxon>Phyllobacteriaceae</taxon>
        <taxon>Aquibium</taxon>
    </lineage>
</organism>
<evidence type="ECO:0000256" key="7">
    <source>
        <dbReference type="ARBA" id="ARBA00038093"/>
    </source>
</evidence>
<keyword evidence="4 8" id="KW-0479">Metal-binding</keyword>
<comment type="cofactor">
    <cofactor evidence="1 8">
        <name>Mg(2+)</name>
        <dbReference type="ChEBI" id="CHEBI:18420"/>
    </cofactor>
</comment>
<feature type="binding site" evidence="8">
    <location>
        <position position="5"/>
    </location>
    <ligand>
        <name>Mg(2+)</name>
        <dbReference type="ChEBI" id="CHEBI:18420"/>
    </ligand>
</feature>
<reference evidence="10 11" key="1">
    <citation type="submission" date="2024-05" db="EMBL/GenBank/DDBJ databases">
        <authorList>
            <person name="Jiang F."/>
        </authorList>
    </citation>
    <scope>NUCLEOTIDE SEQUENCE [LARGE SCALE GENOMIC DNA]</scope>
    <source>
        <strain evidence="10 11">LZ166</strain>
    </source>
</reference>
<dbReference type="PANTHER" id="PTHR33653">
    <property type="entry name" value="RIBONUCLEASE VAPC2"/>
    <property type="match status" value="1"/>
</dbReference>
<feature type="binding site" evidence="8">
    <location>
        <position position="103"/>
    </location>
    <ligand>
        <name>Mg(2+)</name>
        <dbReference type="ChEBI" id="CHEBI:18420"/>
    </ligand>
</feature>
<evidence type="ECO:0000256" key="1">
    <source>
        <dbReference type="ARBA" id="ARBA00001946"/>
    </source>
</evidence>
<dbReference type="Gene3D" id="3.40.50.1010">
    <property type="entry name" value="5'-nuclease"/>
    <property type="match status" value="1"/>
</dbReference>
<evidence type="ECO:0000256" key="5">
    <source>
        <dbReference type="ARBA" id="ARBA00022801"/>
    </source>
</evidence>
<keyword evidence="6 8" id="KW-0460">Magnesium</keyword>
<evidence type="ECO:0000259" key="9">
    <source>
        <dbReference type="Pfam" id="PF01850"/>
    </source>
</evidence>
<dbReference type="InterPro" id="IPR002716">
    <property type="entry name" value="PIN_dom"/>
</dbReference>
<keyword evidence="5 8" id="KW-0378">Hydrolase</keyword>
<evidence type="ECO:0000256" key="4">
    <source>
        <dbReference type="ARBA" id="ARBA00022723"/>
    </source>
</evidence>
<name>A0ABV3SLE6_9HYPH</name>
<comment type="caution">
    <text evidence="10">The sequence shown here is derived from an EMBL/GenBank/DDBJ whole genome shotgun (WGS) entry which is preliminary data.</text>
</comment>
<dbReference type="CDD" id="cd18731">
    <property type="entry name" value="PIN_NgFitB-like"/>
    <property type="match status" value="1"/>
</dbReference>
<evidence type="ECO:0000256" key="3">
    <source>
        <dbReference type="ARBA" id="ARBA00022722"/>
    </source>
</evidence>
<comment type="function">
    <text evidence="8">Toxic component of a toxin-antitoxin (TA) system. An RNase.</text>
</comment>
<evidence type="ECO:0000313" key="10">
    <source>
        <dbReference type="EMBL" id="MEX0407610.1"/>
    </source>
</evidence>
<evidence type="ECO:0000256" key="2">
    <source>
        <dbReference type="ARBA" id="ARBA00022649"/>
    </source>
</evidence>
<dbReference type="Pfam" id="PF01850">
    <property type="entry name" value="PIN"/>
    <property type="match status" value="1"/>
</dbReference>
<dbReference type="HAMAP" id="MF_00265">
    <property type="entry name" value="VapC_Nob1"/>
    <property type="match status" value="1"/>
</dbReference>
<keyword evidence="2 8" id="KW-1277">Toxin-antitoxin system</keyword>
<dbReference type="RefSeq" id="WP_367955486.1">
    <property type="nucleotide sequence ID" value="NZ_JBDPGJ010000004.1"/>
</dbReference>
<protein>
    <recommendedName>
        <fullName evidence="8">Ribonuclease VapC</fullName>
        <shortName evidence="8">RNase VapC</shortName>
        <ecNumber evidence="8">3.1.-.-</ecNumber>
    </recommendedName>
    <alternativeName>
        <fullName evidence="8">Toxin VapC</fullName>
    </alternativeName>
</protein>
<keyword evidence="11" id="KW-1185">Reference proteome</keyword>
<dbReference type="SUPFAM" id="SSF88723">
    <property type="entry name" value="PIN domain-like"/>
    <property type="match status" value="1"/>
</dbReference>
<sequence>MILLDTNVLSELQKPKPDRNVESWSTSVAAREMRLCGPVVMEQAYGAELFWVKTGSTRYREILQRTLRAFSDRVLAFDGDAPVLAGRIRASRDRMDRPISIGDAMIAAICLVHGATLATRNVRDFDGLDLAVVNPFEAGE</sequence>
<dbReference type="InterPro" id="IPR022907">
    <property type="entry name" value="VapC_family"/>
</dbReference>
<keyword evidence="8" id="KW-0800">Toxin</keyword>
<dbReference type="Proteomes" id="UP001556692">
    <property type="component" value="Unassembled WGS sequence"/>
</dbReference>
<accession>A0ABV3SLE6</accession>
<evidence type="ECO:0000313" key="11">
    <source>
        <dbReference type="Proteomes" id="UP001556692"/>
    </source>
</evidence>
<dbReference type="EMBL" id="JBDPGJ010000004">
    <property type="protein sequence ID" value="MEX0407610.1"/>
    <property type="molecule type" value="Genomic_DNA"/>
</dbReference>
<feature type="domain" description="PIN" evidence="9">
    <location>
        <begin position="2"/>
        <end position="123"/>
    </location>
</feature>
<proteinExistence type="inferred from homology"/>